<accession>A0ABD0LC84</accession>
<reference evidence="2 3" key="1">
    <citation type="journal article" date="2023" name="Sci. Data">
        <title>Genome assembly of the Korean intertidal mud-creeper Batillaria attramentaria.</title>
        <authorList>
            <person name="Patra A.K."/>
            <person name="Ho P.T."/>
            <person name="Jun S."/>
            <person name="Lee S.J."/>
            <person name="Kim Y."/>
            <person name="Won Y.J."/>
        </authorList>
    </citation>
    <scope>NUCLEOTIDE SEQUENCE [LARGE SCALE GENOMIC DNA]</scope>
    <source>
        <strain evidence="2">Wonlab-2016</strain>
    </source>
</reference>
<dbReference type="Proteomes" id="UP001519460">
    <property type="component" value="Unassembled WGS sequence"/>
</dbReference>
<name>A0ABD0LC84_9CAEN</name>
<proteinExistence type="predicted"/>
<feature type="region of interest" description="Disordered" evidence="1">
    <location>
        <begin position="70"/>
        <end position="104"/>
    </location>
</feature>
<evidence type="ECO:0000313" key="2">
    <source>
        <dbReference type="EMBL" id="KAK7496941.1"/>
    </source>
</evidence>
<sequence>MVFLRTFQLFNVTQTGANKLNAPVSYLELFPQHRTADSQEGRRSRGGRRAKVGLPDQFDRIQSELQIRIHIDPSQSDTTPTPNTARRQRRTGASPAQRQLTPLTCGGGGTFLEEVLVVPLLHQLVPRPLRHPLPLGMEVRGLSGGSLKKKEETKRIRHDSSNQ</sequence>
<feature type="region of interest" description="Disordered" evidence="1">
    <location>
        <begin position="132"/>
        <end position="163"/>
    </location>
</feature>
<keyword evidence="3" id="KW-1185">Reference proteome</keyword>
<feature type="compositionally biased region" description="Basic and acidic residues" evidence="1">
    <location>
        <begin position="148"/>
        <end position="163"/>
    </location>
</feature>
<organism evidence="2 3">
    <name type="scientific">Batillaria attramentaria</name>
    <dbReference type="NCBI Taxonomy" id="370345"/>
    <lineage>
        <taxon>Eukaryota</taxon>
        <taxon>Metazoa</taxon>
        <taxon>Spiralia</taxon>
        <taxon>Lophotrochozoa</taxon>
        <taxon>Mollusca</taxon>
        <taxon>Gastropoda</taxon>
        <taxon>Caenogastropoda</taxon>
        <taxon>Sorbeoconcha</taxon>
        <taxon>Cerithioidea</taxon>
        <taxon>Batillariidae</taxon>
        <taxon>Batillaria</taxon>
    </lineage>
</organism>
<comment type="caution">
    <text evidence="2">The sequence shown here is derived from an EMBL/GenBank/DDBJ whole genome shotgun (WGS) entry which is preliminary data.</text>
</comment>
<dbReference type="EMBL" id="JACVVK020000063">
    <property type="protein sequence ID" value="KAK7496941.1"/>
    <property type="molecule type" value="Genomic_DNA"/>
</dbReference>
<evidence type="ECO:0000256" key="1">
    <source>
        <dbReference type="SAM" id="MobiDB-lite"/>
    </source>
</evidence>
<dbReference type="AlphaFoldDB" id="A0ABD0LC84"/>
<evidence type="ECO:0000313" key="3">
    <source>
        <dbReference type="Proteomes" id="UP001519460"/>
    </source>
</evidence>
<gene>
    <name evidence="2" type="ORF">BaRGS_00011921</name>
</gene>
<feature type="compositionally biased region" description="Polar residues" evidence="1">
    <location>
        <begin position="73"/>
        <end position="85"/>
    </location>
</feature>
<protein>
    <submittedName>
        <fullName evidence="2">Uncharacterized protein</fullName>
    </submittedName>
</protein>